<feature type="region of interest" description="Disordered" evidence="1">
    <location>
        <begin position="1"/>
        <end position="69"/>
    </location>
</feature>
<feature type="region of interest" description="Disordered" evidence="1">
    <location>
        <begin position="262"/>
        <end position="281"/>
    </location>
</feature>
<organism evidence="3 4">
    <name type="scientific">Modicella reniformis</name>
    <dbReference type="NCBI Taxonomy" id="1440133"/>
    <lineage>
        <taxon>Eukaryota</taxon>
        <taxon>Fungi</taxon>
        <taxon>Fungi incertae sedis</taxon>
        <taxon>Mucoromycota</taxon>
        <taxon>Mortierellomycotina</taxon>
        <taxon>Mortierellomycetes</taxon>
        <taxon>Mortierellales</taxon>
        <taxon>Mortierellaceae</taxon>
        <taxon>Modicella</taxon>
    </lineage>
</organism>
<evidence type="ECO:0000256" key="2">
    <source>
        <dbReference type="SAM" id="Phobius"/>
    </source>
</evidence>
<feature type="compositionally biased region" description="Low complexity" evidence="1">
    <location>
        <begin position="1"/>
        <end position="34"/>
    </location>
</feature>
<dbReference type="OrthoDB" id="2445817at2759"/>
<evidence type="ECO:0000313" key="3">
    <source>
        <dbReference type="EMBL" id="KAF9939391.1"/>
    </source>
</evidence>
<dbReference type="AlphaFoldDB" id="A0A9P6LTJ9"/>
<keyword evidence="2" id="KW-1133">Transmembrane helix</keyword>
<keyword evidence="2" id="KW-0472">Membrane</keyword>
<name>A0A9P6LTJ9_9FUNG</name>
<feature type="compositionally biased region" description="Low complexity" evidence="1">
    <location>
        <begin position="42"/>
        <end position="61"/>
    </location>
</feature>
<feature type="region of interest" description="Disordered" evidence="1">
    <location>
        <begin position="111"/>
        <end position="130"/>
    </location>
</feature>
<feature type="region of interest" description="Disordered" evidence="1">
    <location>
        <begin position="290"/>
        <end position="419"/>
    </location>
</feature>
<feature type="transmembrane region" description="Helical" evidence="2">
    <location>
        <begin position="75"/>
        <end position="97"/>
    </location>
</feature>
<keyword evidence="4" id="KW-1185">Reference proteome</keyword>
<sequence>METTSRTPTPKPTTKPTTTTTTPILKPKPTQTQTVSNPPKNSPSSSSGSPTGSSGTLGPSPTAEPSTASKGFSTAAIAGIGAAGGLIVLFILAIFLCKKRRAYVYAKRDFGHDSSRDPINPNDVLPPENKHVQTLSPLQEDASELVSHPMAERTSDQDSRTQRTQQQQDYQSHRGSPAGTEAPMGRTQPGPALISTNISLDSPRTLPLTSPSQRTEFNYQQNSQDPISPRTLRSHQQQLPSSEARPGPDEVIVNDMGNQLVLQTNNSSNSNSDASGVYNSSTEKLRDSYDYGSAMQSESSYRQSPGRNQDSNVGGMDGNPPSSHLASYPGPQQRGGQPGYSNNGSLYSSPLPGLSQPSPRPIHAQYQPPQPHPQQHSQQLYSQQAFGQHSPQVRPMYSRPGPSSPVYPQQRPPYSGGVP</sequence>
<dbReference type="EMBL" id="JAAAHW010009533">
    <property type="protein sequence ID" value="KAF9939391.1"/>
    <property type="molecule type" value="Genomic_DNA"/>
</dbReference>
<feature type="region of interest" description="Disordered" evidence="1">
    <location>
        <begin position="148"/>
        <end position="252"/>
    </location>
</feature>
<feature type="compositionally biased region" description="Polar residues" evidence="1">
    <location>
        <begin position="294"/>
        <end position="312"/>
    </location>
</feature>
<reference evidence="3" key="1">
    <citation type="journal article" date="2020" name="Fungal Divers.">
        <title>Resolving the Mortierellaceae phylogeny through synthesis of multi-gene phylogenetics and phylogenomics.</title>
        <authorList>
            <person name="Vandepol N."/>
            <person name="Liber J."/>
            <person name="Desiro A."/>
            <person name="Na H."/>
            <person name="Kennedy M."/>
            <person name="Barry K."/>
            <person name="Grigoriev I.V."/>
            <person name="Miller A.N."/>
            <person name="O'Donnell K."/>
            <person name="Stajich J.E."/>
            <person name="Bonito G."/>
        </authorList>
    </citation>
    <scope>NUCLEOTIDE SEQUENCE</scope>
    <source>
        <strain evidence="3">MES-2147</strain>
    </source>
</reference>
<keyword evidence="2" id="KW-0812">Transmembrane</keyword>
<feature type="compositionally biased region" description="Low complexity" evidence="1">
    <location>
        <begin position="345"/>
        <end position="357"/>
    </location>
</feature>
<proteinExistence type="predicted"/>
<feature type="compositionally biased region" description="Polar residues" evidence="1">
    <location>
        <begin position="194"/>
        <end position="226"/>
    </location>
</feature>
<feature type="compositionally biased region" description="Low complexity" evidence="1">
    <location>
        <begin position="373"/>
        <end position="384"/>
    </location>
</feature>
<dbReference type="Proteomes" id="UP000749646">
    <property type="component" value="Unassembled WGS sequence"/>
</dbReference>
<feature type="compositionally biased region" description="Basic and acidic residues" evidence="1">
    <location>
        <begin position="150"/>
        <end position="161"/>
    </location>
</feature>
<protein>
    <submittedName>
        <fullName evidence="3">Uncharacterized protein</fullName>
    </submittedName>
</protein>
<evidence type="ECO:0000313" key="4">
    <source>
        <dbReference type="Proteomes" id="UP000749646"/>
    </source>
</evidence>
<gene>
    <name evidence="3" type="ORF">BGZ65_010640</name>
</gene>
<accession>A0A9P6LTJ9</accession>
<comment type="caution">
    <text evidence="3">The sequence shown here is derived from an EMBL/GenBank/DDBJ whole genome shotgun (WGS) entry which is preliminary data.</text>
</comment>
<evidence type="ECO:0000256" key="1">
    <source>
        <dbReference type="SAM" id="MobiDB-lite"/>
    </source>
</evidence>